<dbReference type="SUPFAM" id="SSF55874">
    <property type="entry name" value="ATPase domain of HSP90 chaperone/DNA topoisomerase II/histidine kinase"/>
    <property type="match status" value="1"/>
</dbReference>
<gene>
    <name evidence="4 8" type="primary">mutL</name>
    <name evidence="8" type="ORF">IAB68_01605</name>
</gene>
<dbReference type="Gene3D" id="3.30.1370.100">
    <property type="entry name" value="MutL, C-terminal domain, regulatory subdomain"/>
    <property type="match status" value="1"/>
</dbReference>
<dbReference type="HAMAP" id="MF_00149">
    <property type="entry name" value="DNA_mis_repair"/>
    <property type="match status" value="1"/>
</dbReference>
<dbReference type="InterPro" id="IPR038973">
    <property type="entry name" value="MutL/Mlh/Pms-like"/>
</dbReference>
<dbReference type="GO" id="GO:0030983">
    <property type="term" value="F:mismatched DNA binding"/>
    <property type="evidence" value="ECO:0007669"/>
    <property type="project" value="InterPro"/>
</dbReference>
<keyword evidence="3 4" id="KW-0234">DNA repair</keyword>
<dbReference type="SMART" id="SM01340">
    <property type="entry name" value="DNA_mis_repair"/>
    <property type="match status" value="1"/>
</dbReference>
<dbReference type="GO" id="GO:0005524">
    <property type="term" value="F:ATP binding"/>
    <property type="evidence" value="ECO:0007669"/>
    <property type="project" value="InterPro"/>
</dbReference>
<reference evidence="8" key="1">
    <citation type="submission" date="2020-10" db="EMBL/GenBank/DDBJ databases">
        <authorList>
            <person name="Gilroy R."/>
        </authorList>
    </citation>
    <scope>NUCLEOTIDE SEQUENCE</scope>
    <source>
        <strain evidence="8">CHK193-30670</strain>
    </source>
</reference>
<feature type="domain" description="MutL C-terminal dimerisation" evidence="6">
    <location>
        <begin position="408"/>
        <end position="551"/>
    </location>
</feature>
<dbReference type="InterPro" id="IPR013507">
    <property type="entry name" value="DNA_mismatch_S5_2-like"/>
</dbReference>
<keyword evidence="8" id="KW-0540">Nuclease</keyword>
<dbReference type="Gene3D" id="3.30.230.10">
    <property type="match status" value="1"/>
</dbReference>
<dbReference type="PROSITE" id="PS00058">
    <property type="entry name" value="DNA_MISMATCH_REPAIR_1"/>
    <property type="match status" value="1"/>
</dbReference>
<dbReference type="GO" id="GO:0032300">
    <property type="term" value="C:mismatch repair complex"/>
    <property type="evidence" value="ECO:0007669"/>
    <property type="project" value="InterPro"/>
</dbReference>
<evidence type="ECO:0000313" key="9">
    <source>
        <dbReference type="Proteomes" id="UP000824074"/>
    </source>
</evidence>
<dbReference type="SMART" id="SM00853">
    <property type="entry name" value="MutL_C"/>
    <property type="match status" value="1"/>
</dbReference>
<reference evidence="8" key="2">
    <citation type="journal article" date="2021" name="PeerJ">
        <title>Extensive microbial diversity within the chicken gut microbiome revealed by metagenomics and culture.</title>
        <authorList>
            <person name="Gilroy R."/>
            <person name="Ravi A."/>
            <person name="Getino M."/>
            <person name="Pursley I."/>
            <person name="Horton D.L."/>
            <person name="Alikhan N.F."/>
            <person name="Baker D."/>
            <person name="Gharbi K."/>
            <person name="Hall N."/>
            <person name="Watson M."/>
            <person name="Adriaenssens E.M."/>
            <person name="Foster-Nyarko E."/>
            <person name="Jarju S."/>
            <person name="Secka A."/>
            <person name="Antonio M."/>
            <person name="Oren A."/>
            <person name="Chaudhuri R.R."/>
            <person name="La Ragione R."/>
            <person name="Hildebrand F."/>
            <person name="Pallen M.J."/>
        </authorList>
    </citation>
    <scope>NUCLEOTIDE SEQUENCE</scope>
    <source>
        <strain evidence="8">CHK193-30670</strain>
    </source>
</reference>
<evidence type="ECO:0000256" key="4">
    <source>
        <dbReference type="HAMAP-Rule" id="MF_00149"/>
    </source>
</evidence>
<dbReference type="SUPFAM" id="SSF118116">
    <property type="entry name" value="DNA mismatch repair protein MutL"/>
    <property type="match status" value="1"/>
</dbReference>
<evidence type="ECO:0000256" key="3">
    <source>
        <dbReference type="ARBA" id="ARBA00023204"/>
    </source>
</evidence>
<dbReference type="FunFam" id="3.30.565.10:FF:000003">
    <property type="entry name" value="DNA mismatch repair endonuclease MutL"/>
    <property type="match status" value="1"/>
</dbReference>
<protein>
    <recommendedName>
        <fullName evidence="4">DNA mismatch repair protein MutL</fullName>
    </recommendedName>
</protein>
<dbReference type="SUPFAM" id="SSF54211">
    <property type="entry name" value="Ribosomal protein S5 domain 2-like"/>
    <property type="match status" value="1"/>
</dbReference>
<evidence type="ECO:0000256" key="1">
    <source>
        <dbReference type="ARBA" id="ARBA00006082"/>
    </source>
</evidence>
<dbReference type="GO" id="GO:0004519">
    <property type="term" value="F:endonuclease activity"/>
    <property type="evidence" value="ECO:0007669"/>
    <property type="project" value="UniProtKB-KW"/>
</dbReference>
<dbReference type="Gene3D" id="3.30.565.10">
    <property type="entry name" value="Histidine kinase-like ATPase, C-terminal domain"/>
    <property type="match status" value="1"/>
</dbReference>
<dbReference type="InterPro" id="IPR014762">
    <property type="entry name" value="DNA_mismatch_repair_CS"/>
</dbReference>
<dbReference type="EMBL" id="DVMT01000016">
    <property type="protein sequence ID" value="HIU39984.1"/>
    <property type="molecule type" value="Genomic_DNA"/>
</dbReference>
<dbReference type="InterPro" id="IPR037198">
    <property type="entry name" value="MutL_C_sf"/>
</dbReference>
<dbReference type="NCBIfam" id="TIGR00585">
    <property type="entry name" value="mutl"/>
    <property type="match status" value="1"/>
</dbReference>
<dbReference type="GO" id="GO:0016887">
    <property type="term" value="F:ATP hydrolysis activity"/>
    <property type="evidence" value="ECO:0007669"/>
    <property type="project" value="InterPro"/>
</dbReference>
<dbReference type="Gene3D" id="3.30.1540.20">
    <property type="entry name" value="MutL, C-terminal domain, dimerisation subdomain"/>
    <property type="match status" value="1"/>
</dbReference>
<comment type="caution">
    <text evidence="8">The sequence shown here is derived from an EMBL/GenBank/DDBJ whole genome shotgun (WGS) entry which is preliminary data.</text>
</comment>
<feature type="coiled-coil region" evidence="5">
    <location>
        <begin position="333"/>
        <end position="397"/>
    </location>
</feature>
<dbReference type="Pfam" id="PF01119">
    <property type="entry name" value="DNA_mis_repair"/>
    <property type="match status" value="1"/>
</dbReference>
<evidence type="ECO:0000313" key="8">
    <source>
        <dbReference type="EMBL" id="HIU39984.1"/>
    </source>
</evidence>
<keyword evidence="8" id="KW-0378">Hydrolase</keyword>
<dbReference type="Pfam" id="PF13589">
    <property type="entry name" value="HATPase_c_3"/>
    <property type="match status" value="1"/>
</dbReference>
<dbReference type="InterPro" id="IPR014790">
    <property type="entry name" value="MutL_C"/>
</dbReference>
<evidence type="ECO:0000256" key="5">
    <source>
        <dbReference type="SAM" id="Coils"/>
    </source>
</evidence>
<keyword evidence="8" id="KW-0255">Endonuclease</keyword>
<sequence length="595" mass="68010">MNKIKVMNDVLANKIAAGEVVEKCVSVVKELVENSVDAGSTEIKIEVVEAGTKLIKVVDNGSGMSKEDALLAFQRHATSKLYDEMGLFRISSLGFRGEALPSIAAVSKVELKTSTGKVGTKIIIDGGRLIKQEASDARKGTEIMVENLFYNTPARLKYLHSLYSELANICEYVNKMALSYPEIKFKLTSDDKVLLNTDGSGNLLKVIKEIYGSDVARRMRKISVFNDDYDVDGFVSLPEVTRSTRTHMVTLVNKRVVRNAELNRAINDAYHTYKPETRYPIVVLNINTDPSLIDVNVHPAKLDIKFSNFEDLKELIKNGIKQVLGKALLIPKIEKKEVKKQNVQEQQLNLERQNVIENETIDYSLFDDDMYSVNEELQIEEKKKEDEQEDKKFYNEEKKKVIMPEMYPIGLAKGTYIICHNELGIYLIDQHAAKERINYEGYKKAFGNPNESSIKMLVPLILDFPSNEFIIIKQNLDVLRNMHFDISEYGNNSFIVKEHPTWLKQGYEEESIKKILEVLISEEKNFSIEKFREKAAIMLSCKMAIKANMNISLKEMEALIDDLRRCENPYTCPHGRPTTIFFSNYELEKMFKRAM</sequence>
<dbReference type="InterPro" id="IPR002099">
    <property type="entry name" value="MutL/Mlh/PMS"/>
</dbReference>
<dbReference type="Pfam" id="PF08676">
    <property type="entry name" value="MutL_C"/>
    <property type="match status" value="1"/>
</dbReference>
<feature type="domain" description="DNA mismatch repair protein S5" evidence="7">
    <location>
        <begin position="207"/>
        <end position="325"/>
    </location>
</feature>
<organism evidence="8 9">
    <name type="scientific">Candidatus Aphodocola excrementigallinarum</name>
    <dbReference type="NCBI Taxonomy" id="2840670"/>
    <lineage>
        <taxon>Bacteria</taxon>
        <taxon>Bacillati</taxon>
        <taxon>Bacillota</taxon>
        <taxon>Bacilli</taxon>
        <taxon>Candidatus Aphodocola</taxon>
    </lineage>
</organism>
<comment type="function">
    <text evidence="4">This protein is involved in the repair of mismatches in DNA. It is required for dam-dependent methyl-directed DNA mismatch repair. May act as a 'molecular matchmaker', a protein that promotes the formation of a stable complex between two or more DNA-binding proteins in an ATP-dependent manner without itself being part of a final effector complex.</text>
</comment>
<dbReference type="GO" id="GO:0006298">
    <property type="term" value="P:mismatch repair"/>
    <property type="evidence" value="ECO:0007669"/>
    <property type="project" value="UniProtKB-UniRule"/>
</dbReference>
<dbReference type="InterPro" id="IPR020568">
    <property type="entry name" value="Ribosomal_Su5_D2-typ_SF"/>
</dbReference>
<comment type="similarity">
    <text evidence="1 4">Belongs to the DNA mismatch repair MutL/HexB family.</text>
</comment>
<accession>A0A9D1LHI8</accession>
<dbReference type="PANTHER" id="PTHR10073:SF12">
    <property type="entry name" value="DNA MISMATCH REPAIR PROTEIN MLH1"/>
    <property type="match status" value="1"/>
</dbReference>
<name>A0A9D1LHI8_9FIRM</name>
<evidence type="ECO:0000259" key="7">
    <source>
        <dbReference type="SMART" id="SM01340"/>
    </source>
</evidence>
<dbReference type="InterPro" id="IPR042121">
    <property type="entry name" value="MutL_C_regsub"/>
</dbReference>
<dbReference type="InterPro" id="IPR020667">
    <property type="entry name" value="DNA_mismatch_repair_MutL"/>
</dbReference>
<dbReference type="AlphaFoldDB" id="A0A9D1LHI8"/>
<dbReference type="GO" id="GO:0140664">
    <property type="term" value="F:ATP-dependent DNA damage sensor activity"/>
    <property type="evidence" value="ECO:0007669"/>
    <property type="project" value="InterPro"/>
</dbReference>
<dbReference type="InterPro" id="IPR042120">
    <property type="entry name" value="MutL_C_dimsub"/>
</dbReference>
<dbReference type="CDD" id="cd16926">
    <property type="entry name" value="HATPase_MutL-MLH-PMS-like"/>
    <property type="match status" value="1"/>
</dbReference>
<dbReference type="CDD" id="cd00782">
    <property type="entry name" value="MutL_Trans"/>
    <property type="match status" value="1"/>
</dbReference>
<evidence type="ECO:0000259" key="6">
    <source>
        <dbReference type="SMART" id="SM00853"/>
    </source>
</evidence>
<proteinExistence type="inferred from homology"/>
<keyword evidence="5" id="KW-0175">Coiled coil</keyword>
<dbReference type="InterPro" id="IPR036890">
    <property type="entry name" value="HATPase_C_sf"/>
</dbReference>
<keyword evidence="2 4" id="KW-0227">DNA damage</keyword>
<dbReference type="PANTHER" id="PTHR10073">
    <property type="entry name" value="DNA MISMATCH REPAIR PROTEIN MLH, PMS, MUTL"/>
    <property type="match status" value="1"/>
</dbReference>
<dbReference type="Proteomes" id="UP000824074">
    <property type="component" value="Unassembled WGS sequence"/>
</dbReference>
<dbReference type="InterPro" id="IPR014721">
    <property type="entry name" value="Ribsml_uS5_D2-typ_fold_subgr"/>
</dbReference>
<evidence type="ECO:0000256" key="2">
    <source>
        <dbReference type="ARBA" id="ARBA00022763"/>
    </source>
</evidence>